<dbReference type="Gene3D" id="1.20.1440.120">
    <property type="entry name" value="Recombination protein O, C-terminal domain"/>
    <property type="match status" value="1"/>
</dbReference>
<evidence type="ECO:0000256" key="6">
    <source>
        <dbReference type="ARBA" id="ARBA00033409"/>
    </source>
</evidence>
<keyword evidence="10" id="KW-1185">Reference proteome</keyword>
<evidence type="ECO:0000259" key="8">
    <source>
        <dbReference type="Pfam" id="PF11967"/>
    </source>
</evidence>
<comment type="function">
    <text evidence="7">Involved in DNA repair and RecF pathway recombination.</text>
</comment>
<evidence type="ECO:0000256" key="7">
    <source>
        <dbReference type="HAMAP-Rule" id="MF_00201"/>
    </source>
</evidence>
<organism evidence="9 10">
    <name type="scientific">Xylocopilactobacillus apis</name>
    <dbReference type="NCBI Taxonomy" id="2932183"/>
    <lineage>
        <taxon>Bacteria</taxon>
        <taxon>Bacillati</taxon>
        <taxon>Bacillota</taxon>
        <taxon>Bacilli</taxon>
        <taxon>Lactobacillales</taxon>
        <taxon>Lactobacillaceae</taxon>
        <taxon>Xylocopilactobacillus</taxon>
    </lineage>
</organism>
<dbReference type="InterPro" id="IPR022572">
    <property type="entry name" value="DNA_rep/recomb_RecO_N"/>
</dbReference>
<dbReference type="RefSeq" id="WP_317698461.1">
    <property type="nucleotide sequence ID" value="NZ_AP026801.1"/>
</dbReference>
<dbReference type="SUPFAM" id="SSF57863">
    <property type="entry name" value="ArfGap/RecO-like zinc finger"/>
    <property type="match status" value="1"/>
</dbReference>
<reference evidence="9 10" key="1">
    <citation type="journal article" date="2023" name="Microbiol. Spectr.">
        <title>Symbiosis of Carpenter Bees with Uncharacterized Lactic Acid Bacteria Showing NAD Auxotrophy.</title>
        <authorList>
            <person name="Kawasaki S."/>
            <person name="Ozawa K."/>
            <person name="Mori T."/>
            <person name="Yamamoto A."/>
            <person name="Ito M."/>
            <person name="Ohkuma M."/>
            <person name="Sakamoto M."/>
            <person name="Matsutani M."/>
        </authorList>
    </citation>
    <scope>NUCLEOTIDE SEQUENCE [LARGE SCALE GENOMIC DNA]</scope>
    <source>
        <strain evidence="9 10">KimC2</strain>
    </source>
</reference>
<evidence type="ECO:0000256" key="5">
    <source>
        <dbReference type="ARBA" id="ARBA00023204"/>
    </source>
</evidence>
<dbReference type="InterPro" id="IPR042242">
    <property type="entry name" value="RecO_C"/>
</dbReference>
<evidence type="ECO:0000313" key="9">
    <source>
        <dbReference type="EMBL" id="BDR56506.1"/>
    </source>
</evidence>
<dbReference type="PANTHER" id="PTHR33991">
    <property type="entry name" value="DNA REPAIR PROTEIN RECO"/>
    <property type="match status" value="1"/>
</dbReference>
<comment type="similarity">
    <text evidence="1 7">Belongs to the RecO family.</text>
</comment>
<dbReference type="NCBIfam" id="TIGR00613">
    <property type="entry name" value="reco"/>
    <property type="match status" value="1"/>
</dbReference>
<keyword evidence="5 7" id="KW-0234">DNA repair</keyword>
<proteinExistence type="inferred from homology"/>
<evidence type="ECO:0000256" key="2">
    <source>
        <dbReference type="ARBA" id="ARBA00021310"/>
    </source>
</evidence>
<dbReference type="InterPro" id="IPR012340">
    <property type="entry name" value="NA-bd_OB-fold"/>
</dbReference>
<dbReference type="AlphaFoldDB" id="A0AAU9DEC5"/>
<dbReference type="KEGG" id="xak:KIMC2_10680"/>
<protein>
    <recommendedName>
        <fullName evidence="2 7">DNA repair protein RecO</fullName>
    </recommendedName>
    <alternativeName>
        <fullName evidence="6 7">Recombination protein O</fullName>
    </alternativeName>
</protein>
<evidence type="ECO:0000313" key="10">
    <source>
        <dbReference type="Proteomes" id="UP001321804"/>
    </source>
</evidence>
<evidence type="ECO:0000256" key="1">
    <source>
        <dbReference type="ARBA" id="ARBA00007452"/>
    </source>
</evidence>
<dbReference type="Pfam" id="PF11967">
    <property type="entry name" value="RecO_N"/>
    <property type="match status" value="1"/>
</dbReference>
<dbReference type="Gene3D" id="2.40.50.140">
    <property type="entry name" value="Nucleic acid-binding proteins"/>
    <property type="match status" value="1"/>
</dbReference>
<feature type="domain" description="DNA replication/recombination mediator RecO N-terminal" evidence="8">
    <location>
        <begin position="3"/>
        <end position="72"/>
    </location>
</feature>
<name>A0AAU9DEC5_9LACO</name>
<dbReference type="EMBL" id="AP026801">
    <property type="protein sequence ID" value="BDR56506.1"/>
    <property type="molecule type" value="Genomic_DNA"/>
</dbReference>
<evidence type="ECO:0000256" key="3">
    <source>
        <dbReference type="ARBA" id="ARBA00022763"/>
    </source>
</evidence>
<dbReference type="Pfam" id="PF02565">
    <property type="entry name" value="RecO_C"/>
    <property type="match status" value="1"/>
</dbReference>
<dbReference type="GO" id="GO:0006302">
    <property type="term" value="P:double-strand break repair"/>
    <property type="evidence" value="ECO:0007669"/>
    <property type="project" value="TreeGrafter"/>
</dbReference>
<dbReference type="GO" id="GO:0006310">
    <property type="term" value="P:DNA recombination"/>
    <property type="evidence" value="ECO:0007669"/>
    <property type="project" value="UniProtKB-UniRule"/>
</dbReference>
<accession>A0AAU9DEC5</accession>
<dbReference type="HAMAP" id="MF_00201">
    <property type="entry name" value="RecO"/>
    <property type="match status" value="1"/>
</dbReference>
<keyword evidence="4 7" id="KW-0233">DNA recombination</keyword>
<dbReference type="GO" id="GO:0043590">
    <property type="term" value="C:bacterial nucleoid"/>
    <property type="evidence" value="ECO:0007669"/>
    <property type="project" value="TreeGrafter"/>
</dbReference>
<dbReference type="InterPro" id="IPR037278">
    <property type="entry name" value="ARFGAP/RecO"/>
</dbReference>
<evidence type="ECO:0000256" key="4">
    <source>
        <dbReference type="ARBA" id="ARBA00023172"/>
    </source>
</evidence>
<dbReference type="PANTHER" id="PTHR33991:SF1">
    <property type="entry name" value="DNA REPAIR PROTEIN RECO"/>
    <property type="match status" value="1"/>
</dbReference>
<dbReference type="Proteomes" id="UP001321804">
    <property type="component" value="Chromosome"/>
</dbReference>
<dbReference type="InterPro" id="IPR003717">
    <property type="entry name" value="RecO"/>
</dbReference>
<keyword evidence="3 7" id="KW-0227">DNA damage</keyword>
<sequence length="247" mass="28797">MEEFNGIIFYRKKYRENDLLIKMLTDDYGKRSFFIGQGSRKKNRLSYGLQDFTLGSYAGRISNNGFSFVNEVINEEIYSSIYSDIDKGSYVKYVFSLIDSAFEDGLVIPAWFRILRESLELIDHDTSPELIAHAFEIKLLKVFGVNLDFFSCKICGRDDLPLDLSFKYDGMICSNHQNLDDFRFHLDSRMVKCLQVLTIGTIKSISKMNLDEKNMKILRDVCDEIYRNYIGIYPKTKSFIDKLRNES</sequence>
<gene>
    <name evidence="7" type="primary">recO</name>
    <name evidence="9" type="ORF">KIMC2_10680</name>
</gene>
<dbReference type="SUPFAM" id="SSF50249">
    <property type="entry name" value="Nucleic acid-binding proteins"/>
    <property type="match status" value="1"/>
</dbReference>